<keyword evidence="1" id="KW-0472">Membrane</keyword>
<evidence type="ECO:0000313" key="4">
    <source>
        <dbReference type="Proteomes" id="UP000824044"/>
    </source>
</evidence>
<feature type="chain" id="PRO_5038415266" evidence="2">
    <location>
        <begin position="23"/>
        <end position="849"/>
    </location>
</feature>
<comment type="caution">
    <text evidence="3">The sequence shown here is derived from an EMBL/GenBank/DDBJ whole genome shotgun (WGS) entry which is preliminary data.</text>
</comment>
<feature type="transmembrane region" description="Helical" evidence="1">
    <location>
        <begin position="818"/>
        <end position="839"/>
    </location>
</feature>
<dbReference type="Proteomes" id="UP000824044">
    <property type="component" value="Unassembled WGS sequence"/>
</dbReference>
<evidence type="ECO:0000313" key="3">
    <source>
        <dbReference type="EMBL" id="HIZ25408.1"/>
    </source>
</evidence>
<keyword evidence="1" id="KW-1133">Transmembrane helix</keyword>
<evidence type="ECO:0000256" key="2">
    <source>
        <dbReference type="SAM" id="SignalP"/>
    </source>
</evidence>
<reference evidence="3" key="1">
    <citation type="journal article" date="2021" name="PeerJ">
        <title>Extensive microbial diversity within the chicken gut microbiome revealed by metagenomics and culture.</title>
        <authorList>
            <person name="Gilroy R."/>
            <person name="Ravi A."/>
            <person name="Getino M."/>
            <person name="Pursley I."/>
            <person name="Horton D.L."/>
            <person name="Alikhan N.F."/>
            <person name="Baker D."/>
            <person name="Gharbi K."/>
            <person name="Hall N."/>
            <person name="Watson M."/>
            <person name="Adriaenssens E.M."/>
            <person name="Foster-Nyarko E."/>
            <person name="Jarju S."/>
            <person name="Secka A."/>
            <person name="Antonio M."/>
            <person name="Oren A."/>
            <person name="Chaudhuri R.R."/>
            <person name="La Ragione R."/>
            <person name="Hildebrand F."/>
            <person name="Pallen M.J."/>
        </authorList>
    </citation>
    <scope>NUCLEOTIDE SEQUENCE</scope>
    <source>
        <strain evidence="3">CHK33-5263</strain>
    </source>
</reference>
<reference evidence="3" key="2">
    <citation type="submission" date="2021-04" db="EMBL/GenBank/DDBJ databases">
        <authorList>
            <person name="Gilroy R."/>
        </authorList>
    </citation>
    <scope>NUCLEOTIDE SEQUENCE</scope>
    <source>
        <strain evidence="3">CHK33-5263</strain>
    </source>
</reference>
<keyword evidence="1" id="KW-0812">Transmembrane</keyword>
<name>A0A9D2IVV9_9FIRM</name>
<organism evidence="3 4">
    <name type="scientific">Candidatus Gallimonas intestinigallinarum</name>
    <dbReference type="NCBI Taxonomy" id="2838604"/>
    <lineage>
        <taxon>Bacteria</taxon>
        <taxon>Bacillati</taxon>
        <taxon>Bacillota</taxon>
        <taxon>Clostridia</taxon>
        <taxon>Candidatus Gallimonas</taxon>
    </lineage>
</organism>
<dbReference type="EMBL" id="DXBS01000150">
    <property type="protein sequence ID" value="HIZ25408.1"/>
    <property type="molecule type" value="Genomic_DNA"/>
</dbReference>
<gene>
    <name evidence="3" type="ORF">H9812_08110</name>
</gene>
<evidence type="ECO:0000256" key="1">
    <source>
        <dbReference type="SAM" id="Phobius"/>
    </source>
</evidence>
<protein>
    <submittedName>
        <fullName evidence="3">Uncharacterized protein</fullName>
    </submittedName>
</protein>
<feature type="signal peptide" evidence="2">
    <location>
        <begin position="1"/>
        <end position="22"/>
    </location>
</feature>
<dbReference type="AlphaFoldDB" id="A0A9D2IVV9"/>
<keyword evidence="2" id="KW-0732">Signal</keyword>
<dbReference type="SUPFAM" id="SSF63825">
    <property type="entry name" value="YWTD domain"/>
    <property type="match status" value="1"/>
</dbReference>
<proteinExistence type="predicted"/>
<dbReference type="SUPFAM" id="SSF101898">
    <property type="entry name" value="NHL repeat"/>
    <property type="match status" value="1"/>
</dbReference>
<sequence length="849" mass="90977">MLLRKSAAALAALLLCGAICTAASQLNPPVSAQAEEESVSLTTENASLFLPGSYEQYLELNSPSDAAFSDEYIAIADGRSLYVYERGTQSGYVAYTTSGESASIGKIQFVGDTLYFTVRSTSNYFWRYDCTTSEAEQIPSLNCSTFLIANDMLYTAVISQGVTTLAQRSLSDLQSDGTFLGELSTGTEPWLSYADGTLYCTVSDQIYYPGPDGMYGDMLSYYISTDTTVNRHIASLCSDGTYLYFSSAAGLFRRAPGSDAAPTLLSDDADFCRVSALSYYGGKFYCIRGSSVREIEIGDGSAAYTDYEIAAASDSPNRLNGATDIVRAGDLIVTADAGNDRIAVYNSAEDSYTVLACESEPERVATDGEVIAYASGTQVYTCNYAAGETAFTSARLTGTEVVGLSVLYGSTYYVKGNGTRGIVGGESIETSTSPNGMTADLYGNIYLSYTGGRVRMYTEEEFLSQSTGTDTGIILPVGATALRADLEGNLYCLSNGTLMCNGQAYAAIDGTDFVYGADSAQARSYVLGYEDDAVYFLFGNYIVATQASTDAAEGALASIPTLSELPVGDAREAIFSHHTQENLIVDVAAQAVGITVDLEALRDTDDDSFPYVRYGRSAEARRGVLLADDATNPGGYAVVLFAEDDGSYTAELLRADAVTTAESSWTQTEGETRYLSSQVSAYFAPCLDAPLIDLTLARGTQVTLLGTVEAPDMTYALIEYETDARSVQRGWVPASYLTTVSPGPAAGDLYTLSYLKPSDGILFTNDAGEERLVTERTQVQLFDNGDGTYTARLTDDSSFHATVTADMLDNDGSEAIRIALIIILTVLALLIVGVYIFLLPREKDRNRHR</sequence>
<accession>A0A9D2IVV9</accession>